<gene>
    <name evidence="7" type="ORF">E2562_004950</name>
</gene>
<feature type="domain" description="Disease resistance N-terminal" evidence="6">
    <location>
        <begin position="11"/>
        <end position="73"/>
    </location>
</feature>
<evidence type="ECO:0000256" key="1">
    <source>
        <dbReference type="ARBA" id="ARBA00008894"/>
    </source>
</evidence>
<dbReference type="AlphaFoldDB" id="A0A6G1C453"/>
<evidence type="ECO:0000313" key="8">
    <source>
        <dbReference type="Proteomes" id="UP000479710"/>
    </source>
</evidence>
<comment type="caution">
    <text evidence="7">The sequence shown here is derived from an EMBL/GenBank/DDBJ whole genome shotgun (WGS) entry which is preliminary data.</text>
</comment>
<evidence type="ECO:0000256" key="5">
    <source>
        <dbReference type="ARBA" id="ARBA00022821"/>
    </source>
</evidence>
<dbReference type="InterPro" id="IPR041118">
    <property type="entry name" value="Rx_N"/>
</dbReference>
<dbReference type="GO" id="GO:0000166">
    <property type="term" value="F:nucleotide binding"/>
    <property type="evidence" value="ECO:0007669"/>
    <property type="project" value="UniProtKB-KW"/>
</dbReference>
<dbReference type="EMBL" id="SPHZ02000010">
    <property type="protein sequence ID" value="KAF0894960.1"/>
    <property type="molecule type" value="Genomic_DNA"/>
</dbReference>
<dbReference type="CDD" id="cd14798">
    <property type="entry name" value="RX-CC_like"/>
    <property type="match status" value="1"/>
</dbReference>
<evidence type="ECO:0000313" key="7">
    <source>
        <dbReference type="EMBL" id="KAF0894960.1"/>
    </source>
</evidence>
<sequence>MELAVGASDDALRSLMGKLGGLLAQEYTLISGVRSELQYMNDELASMRAFLHSLDWIEEVCDVTYDIEDCVNRLGRQPRGEGLLTGLRCAWYIMETLWAGRNNTANVVNLKNQAQDVGERHTRYGVRDPDRDATKASRMAHSYTPPIARSLLHSLSAAGGDGGHHCQARAMADRG</sequence>
<dbReference type="OrthoDB" id="689154at2759"/>
<accession>A0A6G1C453</accession>
<name>A0A6G1C453_9ORYZ</name>
<evidence type="ECO:0000256" key="2">
    <source>
        <dbReference type="ARBA" id="ARBA00022614"/>
    </source>
</evidence>
<dbReference type="Proteomes" id="UP000479710">
    <property type="component" value="Unassembled WGS sequence"/>
</dbReference>
<dbReference type="Gene3D" id="1.20.5.4130">
    <property type="match status" value="1"/>
</dbReference>
<keyword evidence="8" id="KW-1185">Reference proteome</keyword>
<dbReference type="InterPro" id="IPR038005">
    <property type="entry name" value="RX-like_CC"/>
</dbReference>
<reference evidence="7 8" key="1">
    <citation type="submission" date="2019-11" db="EMBL/GenBank/DDBJ databases">
        <title>Whole genome sequence of Oryza granulata.</title>
        <authorList>
            <person name="Li W."/>
        </authorList>
    </citation>
    <scope>NUCLEOTIDE SEQUENCE [LARGE SCALE GENOMIC DNA]</scope>
    <source>
        <strain evidence="8">cv. Menghai</strain>
        <tissue evidence="7">Leaf</tissue>
    </source>
</reference>
<evidence type="ECO:0000256" key="3">
    <source>
        <dbReference type="ARBA" id="ARBA00022737"/>
    </source>
</evidence>
<keyword evidence="3" id="KW-0677">Repeat</keyword>
<keyword evidence="5" id="KW-0611">Plant defense</keyword>
<comment type="similarity">
    <text evidence="1">Belongs to the disease resistance NB-LRR family.</text>
</comment>
<dbReference type="Pfam" id="PF18052">
    <property type="entry name" value="Rx_N"/>
    <property type="match status" value="1"/>
</dbReference>
<evidence type="ECO:0000256" key="4">
    <source>
        <dbReference type="ARBA" id="ARBA00022741"/>
    </source>
</evidence>
<dbReference type="PANTHER" id="PTHR19338:SF47">
    <property type="entry name" value="OS11G0687900 PROTEIN"/>
    <property type="match status" value="1"/>
</dbReference>
<proteinExistence type="inferred from homology"/>
<evidence type="ECO:0000259" key="6">
    <source>
        <dbReference type="Pfam" id="PF18052"/>
    </source>
</evidence>
<dbReference type="PANTHER" id="PTHR19338">
    <property type="entry name" value="TRANSLOCASE OF INNER MITOCHONDRIAL MEMBRANE 13 HOMOLOG"/>
    <property type="match status" value="1"/>
</dbReference>
<protein>
    <recommendedName>
        <fullName evidence="6">Disease resistance N-terminal domain-containing protein</fullName>
    </recommendedName>
</protein>
<dbReference type="GO" id="GO:0006952">
    <property type="term" value="P:defense response"/>
    <property type="evidence" value="ECO:0007669"/>
    <property type="project" value="UniProtKB-KW"/>
</dbReference>
<organism evidence="7 8">
    <name type="scientific">Oryza meyeriana var. granulata</name>
    <dbReference type="NCBI Taxonomy" id="110450"/>
    <lineage>
        <taxon>Eukaryota</taxon>
        <taxon>Viridiplantae</taxon>
        <taxon>Streptophyta</taxon>
        <taxon>Embryophyta</taxon>
        <taxon>Tracheophyta</taxon>
        <taxon>Spermatophyta</taxon>
        <taxon>Magnoliopsida</taxon>
        <taxon>Liliopsida</taxon>
        <taxon>Poales</taxon>
        <taxon>Poaceae</taxon>
        <taxon>BOP clade</taxon>
        <taxon>Oryzoideae</taxon>
        <taxon>Oryzeae</taxon>
        <taxon>Oryzinae</taxon>
        <taxon>Oryza</taxon>
        <taxon>Oryza meyeriana</taxon>
    </lineage>
</organism>
<keyword evidence="2" id="KW-0433">Leucine-rich repeat</keyword>
<keyword evidence="4" id="KW-0547">Nucleotide-binding</keyword>